<accession>A0A3Q3B7K8</accession>
<dbReference type="Proteomes" id="UP000264800">
    <property type="component" value="Unplaced"/>
</dbReference>
<feature type="signal peptide" evidence="9">
    <location>
        <begin position="1"/>
        <end position="33"/>
    </location>
</feature>
<evidence type="ECO:0000256" key="9">
    <source>
        <dbReference type="RuleBase" id="RU361150"/>
    </source>
</evidence>
<comment type="function">
    <text evidence="7">Monokine with inflammatory and chemokinetic properties. Binds to CCR1, CCR4 and CCR5. One of the major HIV-suppressive factors produced by CD8+ T-cells. Recombinant MIP-1-alpha induces a dose-dependent inhibition of different strains of HIV-1, HIV-2, and simian immunodeficiency virus (SIV).</text>
</comment>
<dbReference type="OMA" id="TQQWVKK"/>
<name>A0A3Q3B7K8_KRYMA</name>
<evidence type="ECO:0000313" key="12">
    <source>
        <dbReference type="Proteomes" id="UP000264800"/>
    </source>
</evidence>
<comment type="similarity">
    <text evidence="2 9">Belongs to the intercrine beta (chemokine CC) family.</text>
</comment>
<evidence type="ECO:0000256" key="6">
    <source>
        <dbReference type="ARBA" id="ARBA00023157"/>
    </source>
</evidence>
<protein>
    <recommendedName>
        <fullName evidence="9">C-C motif chemokine</fullName>
    </recommendedName>
</protein>
<keyword evidence="5 9" id="KW-0732">Signal</keyword>
<dbReference type="InterPro" id="IPR001811">
    <property type="entry name" value="Chemokine_IL8-like_dom"/>
</dbReference>
<reference evidence="11" key="2">
    <citation type="submission" date="2025-09" db="UniProtKB">
        <authorList>
            <consortium name="Ensembl"/>
        </authorList>
    </citation>
    <scope>IDENTIFICATION</scope>
</reference>
<evidence type="ECO:0000256" key="8">
    <source>
        <dbReference type="ARBA" id="ARBA00046726"/>
    </source>
</evidence>
<evidence type="ECO:0000256" key="1">
    <source>
        <dbReference type="ARBA" id="ARBA00004613"/>
    </source>
</evidence>
<dbReference type="Pfam" id="PF00048">
    <property type="entry name" value="IL8"/>
    <property type="match status" value="1"/>
</dbReference>
<keyword evidence="12" id="KW-1185">Reference proteome</keyword>
<dbReference type="InterPro" id="IPR000827">
    <property type="entry name" value="Chemokine_CC_CS"/>
</dbReference>
<dbReference type="PROSITE" id="PS00472">
    <property type="entry name" value="SMALL_CYTOKINES_CC"/>
    <property type="match status" value="1"/>
</dbReference>
<dbReference type="STRING" id="37003.ENSKMAP00000025011"/>
<keyword evidence="9" id="KW-0145">Chemotaxis</keyword>
<dbReference type="GO" id="GO:0006955">
    <property type="term" value="P:immune response"/>
    <property type="evidence" value="ECO:0007669"/>
    <property type="project" value="InterPro"/>
</dbReference>
<dbReference type="RefSeq" id="XP_017264591.1">
    <property type="nucleotide sequence ID" value="XM_017409102.3"/>
</dbReference>
<sequence length="105" mass="11674">MIMTMTMMKNPVTLATCLLLLSSLAVLVKESSGSYSPGECCFDFYFKPLLSVRVASFKPTDPACAKEGVVFTMKRGRKLCVDPTQEWVKKIMQAKEKPVNTTLSE</sequence>
<evidence type="ECO:0000313" key="11">
    <source>
        <dbReference type="Ensembl" id="ENSKMAP00000025011.1"/>
    </source>
</evidence>
<dbReference type="AlphaFoldDB" id="A0A3Q3B7K8"/>
<comment type="subcellular location">
    <subcellularLocation>
        <location evidence="1 9">Secreted</location>
    </subcellularLocation>
</comment>
<proteinExistence type="inferred from homology"/>
<evidence type="ECO:0000256" key="7">
    <source>
        <dbReference type="ARBA" id="ARBA00044740"/>
    </source>
</evidence>
<dbReference type="PANTHER" id="PTHR12015">
    <property type="entry name" value="SMALL INDUCIBLE CYTOKINE A"/>
    <property type="match status" value="1"/>
</dbReference>
<dbReference type="GO" id="GO:0008009">
    <property type="term" value="F:chemokine activity"/>
    <property type="evidence" value="ECO:0007669"/>
    <property type="project" value="InterPro"/>
</dbReference>
<dbReference type="CDD" id="cd00272">
    <property type="entry name" value="Chemokine_CC"/>
    <property type="match status" value="1"/>
</dbReference>
<organism evidence="11 12">
    <name type="scientific">Kryptolebias marmoratus</name>
    <name type="common">Mangrove killifish</name>
    <name type="synonym">Rivulus marmoratus</name>
    <dbReference type="NCBI Taxonomy" id="37003"/>
    <lineage>
        <taxon>Eukaryota</taxon>
        <taxon>Metazoa</taxon>
        <taxon>Chordata</taxon>
        <taxon>Craniata</taxon>
        <taxon>Vertebrata</taxon>
        <taxon>Euteleostomi</taxon>
        <taxon>Actinopterygii</taxon>
        <taxon>Neopterygii</taxon>
        <taxon>Teleostei</taxon>
        <taxon>Neoteleostei</taxon>
        <taxon>Acanthomorphata</taxon>
        <taxon>Ovalentaria</taxon>
        <taxon>Atherinomorphae</taxon>
        <taxon>Cyprinodontiformes</taxon>
        <taxon>Rivulidae</taxon>
        <taxon>Kryptolebias</taxon>
    </lineage>
</organism>
<dbReference type="SMART" id="SM00199">
    <property type="entry name" value="SCY"/>
    <property type="match status" value="1"/>
</dbReference>
<evidence type="ECO:0000256" key="3">
    <source>
        <dbReference type="ARBA" id="ARBA00022514"/>
    </source>
</evidence>
<dbReference type="GeneID" id="108231810"/>
<dbReference type="GeneTree" id="ENSGT00940000174695"/>
<evidence type="ECO:0000256" key="2">
    <source>
        <dbReference type="ARBA" id="ARBA00010868"/>
    </source>
</evidence>
<evidence type="ECO:0000259" key="10">
    <source>
        <dbReference type="SMART" id="SM00199"/>
    </source>
</evidence>
<keyword evidence="4 9" id="KW-0964">Secreted</keyword>
<reference evidence="11" key="1">
    <citation type="submission" date="2025-08" db="UniProtKB">
        <authorList>
            <consortium name="Ensembl"/>
        </authorList>
    </citation>
    <scope>IDENTIFICATION</scope>
</reference>
<keyword evidence="6" id="KW-1015">Disulfide bond</keyword>
<evidence type="ECO:0000256" key="4">
    <source>
        <dbReference type="ARBA" id="ARBA00022525"/>
    </source>
</evidence>
<keyword evidence="3 9" id="KW-0202">Cytokine</keyword>
<dbReference type="OrthoDB" id="9447832at2759"/>
<dbReference type="InterPro" id="IPR039809">
    <property type="entry name" value="Chemokine_b/g/d"/>
</dbReference>
<dbReference type="Ensembl" id="ENSKMAT00000025327.1">
    <property type="protein sequence ID" value="ENSKMAP00000025011.1"/>
    <property type="gene ID" value="ENSKMAG00000018536.1"/>
</dbReference>
<dbReference type="InterPro" id="IPR036048">
    <property type="entry name" value="Interleukin_8-like_sf"/>
</dbReference>
<feature type="chain" id="PRO_5018382425" description="C-C motif chemokine" evidence="9">
    <location>
        <begin position="34"/>
        <end position="105"/>
    </location>
</feature>
<comment type="subunit">
    <text evidence="8">Self-associates. Also heterodimer of MIP-1-alpha(4-69) and MIP-1-beta(3-69). Interacts with CCR1.</text>
</comment>
<evidence type="ECO:0000256" key="5">
    <source>
        <dbReference type="ARBA" id="ARBA00022729"/>
    </source>
</evidence>
<dbReference type="Gene3D" id="2.40.50.40">
    <property type="match status" value="1"/>
</dbReference>
<dbReference type="SUPFAM" id="SSF54117">
    <property type="entry name" value="Interleukin 8-like chemokines"/>
    <property type="match status" value="1"/>
</dbReference>
<dbReference type="GO" id="GO:0005615">
    <property type="term" value="C:extracellular space"/>
    <property type="evidence" value="ECO:0007669"/>
    <property type="project" value="UniProtKB-KW"/>
</dbReference>
<dbReference type="PANTHER" id="PTHR12015:SF183">
    <property type="entry name" value="C-C MOTIF CHEMOKINE 3"/>
    <property type="match status" value="1"/>
</dbReference>
<dbReference type="KEGG" id="kmr:108231810"/>
<feature type="domain" description="Chemokine interleukin-8-like" evidence="10">
    <location>
        <begin position="37"/>
        <end position="95"/>
    </location>
</feature>